<dbReference type="GO" id="GO:0016301">
    <property type="term" value="F:kinase activity"/>
    <property type="evidence" value="ECO:0007669"/>
    <property type="project" value="UniProtKB-KW"/>
</dbReference>
<dbReference type="OrthoDB" id="9816014at2"/>
<dbReference type="InterPro" id="IPR002731">
    <property type="entry name" value="ATPase_BadF"/>
</dbReference>
<dbReference type="CDD" id="cd24082">
    <property type="entry name" value="ASKHA_NBD_GspK-like"/>
    <property type="match status" value="1"/>
</dbReference>
<feature type="domain" description="ATPase BadF/BadG/BcrA/BcrD type" evidence="1">
    <location>
        <begin position="10"/>
        <end position="276"/>
    </location>
</feature>
<keyword evidence="2" id="KW-0808">Transferase</keyword>
<dbReference type="AlphaFoldDB" id="A0A1M5P4K6"/>
<evidence type="ECO:0000259" key="1">
    <source>
        <dbReference type="Pfam" id="PF01869"/>
    </source>
</evidence>
<protein>
    <submittedName>
        <fullName evidence="2">Glucosamine kinase</fullName>
    </submittedName>
</protein>
<dbReference type="Pfam" id="PF01869">
    <property type="entry name" value="BcrAD_BadFG"/>
    <property type="match status" value="1"/>
</dbReference>
<dbReference type="RefSeq" id="WP_073324397.1">
    <property type="nucleotide sequence ID" value="NZ_FQWD01000005.1"/>
</dbReference>
<organism evidence="2 3">
    <name type="scientific">Marisediminitalea aggregata</name>
    <dbReference type="NCBI Taxonomy" id="634436"/>
    <lineage>
        <taxon>Bacteria</taxon>
        <taxon>Pseudomonadati</taxon>
        <taxon>Pseudomonadota</taxon>
        <taxon>Gammaproteobacteria</taxon>
        <taxon>Alteromonadales</taxon>
        <taxon>Alteromonadaceae</taxon>
        <taxon>Marisediminitalea</taxon>
    </lineage>
</organism>
<dbReference type="Gene3D" id="3.30.420.40">
    <property type="match status" value="2"/>
</dbReference>
<accession>A0A1M5P4K6</accession>
<dbReference type="PANTHER" id="PTHR43190:SF3">
    <property type="entry name" value="N-ACETYL-D-GLUCOSAMINE KINASE"/>
    <property type="match status" value="1"/>
</dbReference>
<sequence>MNKSKQLFWVGIDGGGTKCRAVLYDAQGEALADGLGGPANIARYQHLALESMLDAVKAAVAQAGLVFDDVCQSLTVCAGLAGAFLPSSQTLLTQWRHPFGDFVFTSDLQIALLGAHAGKDGAVMITGTGSCAATLSTLANGYAVHQIGGYGFQLGDQGSGAWLGRQAVQQALLHADGIADAKGIYDMVTGFYQCQSATDIVERLNQAQPGEFAQLAPSMFALAQHDTAAKHIVQTGAEYLDALAHKALTNPSIYLVCLGGLANKWTPFLSDSVQQRLVEPAQSAEWGAMHYARAKNAFQVCVQAEQAAVLK</sequence>
<keyword evidence="3" id="KW-1185">Reference proteome</keyword>
<keyword evidence="2" id="KW-0418">Kinase</keyword>
<dbReference type="STRING" id="634436.SAMN05216361_3463"/>
<evidence type="ECO:0000313" key="3">
    <source>
        <dbReference type="Proteomes" id="UP000184520"/>
    </source>
</evidence>
<dbReference type="Proteomes" id="UP000184520">
    <property type="component" value="Unassembled WGS sequence"/>
</dbReference>
<evidence type="ECO:0000313" key="2">
    <source>
        <dbReference type="EMBL" id="SHG96627.1"/>
    </source>
</evidence>
<name>A0A1M5P4K6_9ALTE</name>
<proteinExistence type="predicted"/>
<dbReference type="InterPro" id="IPR043129">
    <property type="entry name" value="ATPase_NBD"/>
</dbReference>
<gene>
    <name evidence="2" type="ORF">SAMN05216361_3463</name>
</gene>
<dbReference type="EMBL" id="FQWD01000005">
    <property type="protein sequence ID" value="SHG96627.1"/>
    <property type="molecule type" value="Genomic_DNA"/>
</dbReference>
<dbReference type="InterPro" id="IPR052519">
    <property type="entry name" value="Euk-type_GlcNAc_Kinase"/>
</dbReference>
<reference evidence="3" key="1">
    <citation type="submission" date="2016-11" db="EMBL/GenBank/DDBJ databases">
        <authorList>
            <person name="Varghese N."/>
            <person name="Submissions S."/>
        </authorList>
    </citation>
    <scope>NUCLEOTIDE SEQUENCE [LARGE SCALE GENOMIC DNA]</scope>
    <source>
        <strain evidence="3">CGMCC 1.8995</strain>
    </source>
</reference>
<dbReference type="PANTHER" id="PTHR43190">
    <property type="entry name" value="N-ACETYL-D-GLUCOSAMINE KINASE"/>
    <property type="match status" value="1"/>
</dbReference>
<dbReference type="SUPFAM" id="SSF53067">
    <property type="entry name" value="Actin-like ATPase domain"/>
    <property type="match status" value="2"/>
</dbReference>